<dbReference type="KEGG" id="fmr:Fuma_04256"/>
<evidence type="ECO:0000313" key="1">
    <source>
        <dbReference type="EMBL" id="APZ94623.1"/>
    </source>
</evidence>
<organism evidence="1 2">
    <name type="scientific">Fuerstiella marisgermanici</name>
    <dbReference type="NCBI Taxonomy" id="1891926"/>
    <lineage>
        <taxon>Bacteria</taxon>
        <taxon>Pseudomonadati</taxon>
        <taxon>Planctomycetota</taxon>
        <taxon>Planctomycetia</taxon>
        <taxon>Planctomycetales</taxon>
        <taxon>Planctomycetaceae</taxon>
        <taxon>Fuerstiella</taxon>
    </lineage>
</organism>
<dbReference type="Proteomes" id="UP000187735">
    <property type="component" value="Chromosome"/>
</dbReference>
<keyword evidence="2" id="KW-1185">Reference proteome</keyword>
<gene>
    <name evidence="1" type="ORF">Fuma_04256</name>
</gene>
<proteinExistence type="predicted"/>
<reference evidence="1 2" key="1">
    <citation type="journal article" date="2016" name="Front. Microbiol.">
        <title>Fuerstia marisgermanicae gen. nov., sp. nov., an Unusual Member of the Phylum Planctomycetes from the German Wadden Sea.</title>
        <authorList>
            <person name="Kohn T."/>
            <person name="Heuer A."/>
            <person name="Jogler M."/>
            <person name="Vollmers J."/>
            <person name="Boedeker C."/>
            <person name="Bunk B."/>
            <person name="Rast P."/>
            <person name="Borchert D."/>
            <person name="Glockner I."/>
            <person name="Freese H.M."/>
            <person name="Klenk H.P."/>
            <person name="Overmann J."/>
            <person name="Kaster A.K."/>
            <person name="Rohde M."/>
            <person name="Wiegand S."/>
            <person name="Jogler C."/>
        </authorList>
    </citation>
    <scope>NUCLEOTIDE SEQUENCE [LARGE SCALE GENOMIC DNA]</scope>
    <source>
        <strain evidence="1 2">NH11</strain>
    </source>
</reference>
<name>A0A1P8WKQ4_9PLAN</name>
<accession>A0A1P8WKQ4</accession>
<evidence type="ECO:0000313" key="2">
    <source>
        <dbReference type="Proteomes" id="UP000187735"/>
    </source>
</evidence>
<protein>
    <submittedName>
        <fullName evidence="1">Uncharacterized protein</fullName>
    </submittedName>
</protein>
<dbReference type="STRING" id="1891926.Fuma_04256"/>
<dbReference type="RefSeq" id="WP_145944291.1">
    <property type="nucleotide sequence ID" value="NZ_CP017641.1"/>
</dbReference>
<dbReference type="EMBL" id="CP017641">
    <property type="protein sequence ID" value="APZ94623.1"/>
    <property type="molecule type" value="Genomic_DNA"/>
</dbReference>
<dbReference type="AlphaFoldDB" id="A0A1P8WKQ4"/>
<sequence length="318" mass="37022">MAEPRHECVELATLWEGSHGDCYKHCFELRLRVERLVQKITTTFNVRNRVAAEDYLSSIGVDAPDKWIDSACPTAEEADAIEQKLRAAGVNLKVRRFREINCDPDTLGDAFYLERWSKRQIAQTMEWCYEVARVLGYEPYPMSMFDQYASEIHGTAKDIEINGDALDILQAIDRRPFDRNAALRLSMELTDVTHPDGRAETLPALLEAHGHWWNEQTRLLNWLIFKDRKLKMGIDRVESALINKPLLRARYRLLKSRKHPIVFSNVQSSDDLWNVPEERRTDAYMAEGFRQLQKFLNKKEFDHLQLTVTRDSAVLEEI</sequence>